<dbReference type="PRINTS" id="PR01488">
    <property type="entry name" value="RTXTOXINA"/>
</dbReference>
<feature type="compositionally biased region" description="Basic and acidic residues" evidence="8">
    <location>
        <begin position="1156"/>
        <end position="1166"/>
    </location>
</feature>
<feature type="domain" description="Bacterial Ig-like" evidence="9">
    <location>
        <begin position="408"/>
        <end position="502"/>
    </location>
</feature>
<dbReference type="InterPro" id="IPR013783">
    <property type="entry name" value="Ig-like_fold"/>
</dbReference>
<evidence type="ECO:0000259" key="9">
    <source>
        <dbReference type="Pfam" id="PF19077"/>
    </source>
</evidence>
<accession>A0ABY5RTN9</accession>
<dbReference type="InterPro" id="IPR014756">
    <property type="entry name" value="Ig_E-set"/>
</dbReference>
<dbReference type="EMBL" id="CP102845">
    <property type="protein sequence ID" value="UVF19684.1"/>
    <property type="molecule type" value="Genomic_DNA"/>
</dbReference>
<evidence type="ECO:0000256" key="5">
    <source>
        <dbReference type="ARBA" id="ARBA00022737"/>
    </source>
</evidence>
<organism evidence="11 12">
    <name type="scientific">Microvirga terrae</name>
    <dbReference type="NCBI Taxonomy" id="2740529"/>
    <lineage>
        <taxon>Bacteria</taxon>
        <taxon>Pseudomonadati</taxon>
        <taxon>Pseudomonadota</taxon>
        <taxon>Alphaproteobacteria</taxon>
        <taxon>Hyphomicrobiales</taxon>
        <taxon>Methylobacteriaceae</taxon>
        <taxon>Microvirga</taxon>
    </lineage>
</organism>
<proteinExistence type="predicted"/>
<dbReference type="InterPro" id="IPR011049">
    <property type="entry name" value="Serralysin-like_metalloprot_C"/>
</dbReference>
<dbReference type="Pfam" id="PF19077">
    <property type="entry name" value="Big_13"/>
    <property type="match status" value="3"/>
</dbReference>
<dbReference type="PRINTS" id="PR00313">
    <property type="entry name" value="CABNDNGRPT"/>
</dbReference>
<reference evidence="11" key="1">
    <citation type="submission" date="2022-08" db="EMBL/GenBank/DDBJ databases">
        <title>Microvirga terrae sp. nov., isolated from soil.</title>
        <authorList>
            <person name="Kim K.H."/>
            <person name="Seo Y.L."/>
            <person name="Kim J.M."/>
            <person name="Lee J.K."/>
            <person name="Han D.M."/>
            <person name="Jeon C.O."/>
        </authorList>
    </citation>
    <scope>NUCLEOTIDE SEQUENCE</scope>
    <source>
        <strain evidence="11">R24</strain>
    </source>
</reference>
<keyword evidence="5" id="KW-0677">Repeat</keyword>
<feature type="domain" description="Bacterial Ig-like" evidence="9">
    <location>
        <begin position="821"/>
        <end position="912"/>
    </location>
</feature>
<evidence type="ECO:0000313" key="11">
    <source>
        <dbReference type="EMBL" id="UVF19684.1"/>
    </source>
</evidence>
<dbReference type="InterPro" id="IPR044016">
    <property type="entry name" value="Big_13"/>
</dbReference>
<evidence type="ECO:0000256" key="6">
    <source>
        <dbReference type="ARBA" id="ARBA00023026"/>
    </source>
</evidence>
<dbReference type="InterPro" id="IPR003995">
    <property type="entry name" value="RTX_toxin_determinant-A"/>
</dbReference>
<name>A0ABY5RTN9_9HYPH</name>
<dbReference type="SUPFAM" id="SSF81296">
    <property type="entry name" value="E set domains"/>
    <property type="match status" value="1"/>
</dbReference>
<dbReference type="Gene3D" id="2.150.10.10">
    <property type="entry name" value="Serralysin-like metalloprotease, C-terminal"/>
    <property type="match status" value="2"/>
</dbReference>
<dbReference type="RefSeq" id="WP_173947059.1">
    <property type="nucleotide sequence ID" value="NZ_CP102845.1"/>
</dbReference>
<dbReference type="PANTHER" id="PTHR38340">
    <property type="entry name" value="S-LAYER PROTEIN"/>
    <property type="match status" value="1"/>
</dbReference>
<dbReference type="Proteomes" id="UP001017257">
    <property type="component" value="Chromosome"/>
</dbReference>
<dbReference type="Pfam" id="PF00353">
    <property type="entry name" value="HemolysinCabind"/>
    <property type="match status" value="2"/>
</dbReference>
<dbReference type="InterPro" id="IPR001343">
    <property type="entry name" value="Hemolysn_Ca-bd"/>
</dbReference>
<dbReference type="Gene3D" id="2.60.40.10">
    <property type="entry name" value="Immunoglobulins"/>
    <property type="match status" value="4"/>
</dbReference>
<evidence type="ECO:0000256" key="8">
    <source>
        <dbReference type="SAM" id="MobiDB-lite"/>
    </source>
</evidence>
<sequence length="1301" mass="130461">MANGTLNFSSNDPAHWSDGVAEDGEGGAINLFGANIQIGLLANPYGTSLGVPIEWYDSANLATGTGFTGLTTFYYPGYGTETDPGWAGFVIKSANGSEFQIDQFRWYDWGGWTGEIVNVVGYKDGQQVASSSFTSNDDDFIVTFTFDASFDRVDEVRITYADGGGWAAINNIQLTVPPAVIAVTSPSANRSHQAGEVITISVEFDSAVNVASGIPTLLLETGMVDRYAVYTGGSGTSTLTFAYTVQAGDGSADLDYAGTAALTLNGATIKAVADGLDASVALPTPGSLASLGANKAIVIDAVAPTLAITSSKSTLHSGESATITFTFSEDPGSSFTAADVAVSGGTLGPISGSGVTRTATFTPSLGTDNGTARITVAAGSYADAAGNAGGAGVTPAITFDTRVPDAPSAPELSAASDSGSSFTDSITSVTLPTFRGSAEPGATVKVYDGGTLIATTSAAGNGSWSAASNVALPEGVHTITVTATDAAGNVSTASGPLNMTVDFTPPSPPATLDLATASDNGSSNSDNVTGVTRPTFTGTAEAGATIILYDGLEEIGRATATNGTWSIALDTPLTQGNHSITARATDLAGNTSAASTALTVQIITAGPATAVSSMALSSDSGLGGDFITNVSSQVISGTLSSLLAVGERVQVSLDGGESWQDAISTAGSAVWSHIASLTEGTHEIWVRVIDAVDNSGPIRDQVYTLDTVAPGVTITSDVSQLKAGETATITFTFSQDPGSSFSWDGSAGSLAVSGGTLSAISGTGLTRTAVFTPSANVDGGSASITVAAGSYHDAAGNAGTAGTTPPLGYDTVAPGAPSAPVLASGSDSGHSSSDNLTNHPALILTGSGETGTVIRLYDSDGITVIGTGTVTGGVWSITTSPLSAGRHALTARAVDAAGNLSAVSAGLAVTIDDTAPTLVHSDPADDAAQVGVSDDLVLTFSEAIVIGAGTIELHARSGALVESFDVATSSRISMAGNRLTIDPTGPLESGAGYYLTLSAGALRDASGNDFAGIADAATFNFTTIGTVEKDPVVTPNTGGGVDIAITDPSQLTAALGTGGVDHVFYAGSGTVVLPDNIENITLRGSASVMGNGLDNDMRSGAGENVLRGKDGNDTLHGYHGSDSIYGGSGHDTMSGGSSQDWVSGGSGNDTVNGGSGHDRVYGDSGRDTVYGGTGNDTVSGGAGNDTLYGNAGRDVFVFDTRLNRSSNVDTIKDFNVANDSLWLDNAVFTKLGSGTLTKPGALSSGFFVVGSRALDGDDYLIYDRATGVLSYDADGSGATAAVVFARLGKGLALTHKDFFVV</sequence>
<dbReference type="PANTHER" id="PTHR38340:SF1">
    <property type="entry name" value="S-LAYER PROTEIN"/>
    <property type="match status" value="1"/>
</dbReference>
<evidence type="ECO:0000256" key="1">
    <source>
        <dbReference type="ARBA" id="ARBA00004370"/>
    </source>
</evidence>
<dbReference type="SUPFAM" id="SSF51120">
    <property type="entry name" value="beta-Roll"/>
    <property type="match status" value="2"/>
</dbReference>
<protein>
    <submittedName>
        <fullName evidence="11">Ig-like domain-containing protein</fullName>
    </submittedName>
</protein>
<evidence type="ECO:0000256" key="3">
    <source>
        <dbReference type="ARBA" id="ARBA00022525"/>
    </source>
</evidence>
<dbReference type="NCBIfam" id="NF033510">
    <property type="entry name" value="Ca_tandemer"/>
    <property type="match status" value="3"/>
</dbReference>
<dbReference type="InterPro" id="IPR050557">
    <property type="entry name" value="RTX_toxin/Mannuronan_C5-epim"/>
</dbReference>
<feature type="region of interest" description="Disordered" evidence="8">
    <location>
        <begin position="1150"/>
        <end position="1184"/>
    </location>
</feature>
<dbReference type="InterPro" id="IPR044048">
    <property type="entry name" value="Big_12"/>
</dbReference>
<keyword evidence="4" id="KW-0800">Toxin</keyword>
<evidence type="ECO:0000256" key="2">
    <source>
        <dbReference type="ARBA" id="ARBA00004613"/>
    </source>
</evidence>
<keyword evidence="12" id="KW-1185">Reference proteome</keyword>
<feature type="domain" description="Bacterial Ig-like" evidence="10">
    <location>
        <begin position="300"/>
        <end position="390"/>
    </location>
</feature>
<keyword evidence="3" id="KW-0964">Secreted</keyword>
<feature type="domain" description="Bacterial Ig-like" evidence="9">
    <location>
        <begin position="510"/>
        <end position="601"/>
    </location>
</feature>
<gene>
    <name evidence="11" type="ORF">HPT29_000540</name>
</gene>
<comment type="subcellular location">
    <subcellularLocation>
        <location evidence="1">Membrane</location>
    </subcellularLocation>
    <subcellularLocation>
        <location evidence="2">Secreted</location>
    </subcellularLocation>
</comment>
<feature type="domain" description="Bacterial Ig-like" evidence="10">
    <location>
        <begin position="706"/>
        <end position="802"/>
    </location>
</feature>
<keyword evidence="6" id="KW-0843">Virulence</keyword>
<evidence type="ECO:0000256" key="7">
    <source>
        <dbReference type="ARBA" id="ARBA00023136"/>
    </source>
</evidence>
<evidence type="ECO:0000313" key="12">
    <source>
        <dbReference type="Proteomes" id="UP001017257"/>
    </source>
</evidence>
<evidence type="ECO:0000256" key="4">
    <source>
        <dbReference type="ARBA" id="ARBA00022656"/>
    </source>
</evidence>
<dbReference type="Pfam" id="PF19078">
    <property type="entry name" value="Big_12"/>
    <property type="match status" value="2"/>
</dbReference>
<evidence type="ECO:0000259" key="10">
    <source>
        <dbReference type="Pfam" id="PF19078"/>
    </source>
</evidence>
<keyword evidence="7" id="KW-0472">Membrane</keyword>